<keyword evidence="14" id="KW-1185">Reference proteome</keyword>
<dbReference type="SUPFAM" id="SSF57552">
    <property type="entry name" value="Blood coagulation inhibitor (disintegrin)"/>
    <property type="match status" value="1"/>
</dbReference>
<name>A0ABM0KCK5_MICOH</name>
<gene>
    <name evidence="15" type="primary">LOC101982047</name>
</gene>
<organism evidence="14 15">
    <name type="scientific">Microtus ochrogaster</name>
    <name type="common">Prairie vole</name>
    <dbReference type="NCBI Taxonomy" id="79684"/>
    <lineage>
        <taxon>Eukaryota</taxon>
        <taxon>Metazoa</taxon>
        <taxon>Chordata</taxon>
        <taxon>Craniata</taxon>
        <taxon>Vertebrata</taxon>
        <taxon>Euteleostomi</taxon>
        <taxon>Mammalia</taxon>
        <taxon>Eutheria</taxon>
        <taxon>Euarchontoglires</taxon>
        <taxon>Glires</taxon>
        <taxon>Rodentia</taxon>
        <taxon>Myomorpha</taxon>
        <taxon>Muroidea</taxon>
        <taxon>Cricetidae</taxon>
        <taxon>Arvicolinae</taxon>
        <taxon>Microtus</taxon>
    </lineage>
</organism>
<dbReference type="PROSITE" id="PS50215">
    <property type="entry name" value="ADAM_MEPRO"/>
    <property type="match status" value="1"/>
</dbReference>
<dbReference type="PROSITE" id="PS50026">
    <property type="entry name" value="EGF_3"/>
    <property type="match status" value="1"/>
</dbReference>
<keyword evidence="7" id="KW-0245">EGF-like domain</keyword>
<keyword evidence="5 7" id="KW-1015">Disulfide bond</keyword>
<evidence type="ECO:0000256" key="8">
    <source>
        <dbReference type="SAM" id="MobiDB-lite"/>
    </source>
</evidence>
<evidence type="ECO:0000256" key="6">
    <source>
        <dbReference type="PROSITE-ProRule" id="PRU00068"/>
    </source>
</evidence>
<dbReference type="SMART" id="SM00050">
    <property type="entry name" value="DISIN"/>
    <property type="match status" value="1"/>
</dbReference>
<dbReference type="GeneID" id="101982047"/>
<evidence type="ECO:0000256" key="4">
    <source>
        <dbReference type="ARBA" id="ARBA00023136"/>
    </source>
</evidence>
<proteinExistence type="predicted"/>
<evidence type="ECO:0000259" key="11">
    <source>
        <dbReference type="PROSITE" id="PS50026"/>
    </source>
</evidence>
<evidence type="ECO:0000313" key="15">
    <source>
        <dbReference type="RefSeq" id="XP_005343699.1"/>
    </source>
</evidence>
<dbReference type="Gene3D" id="3.40.390.10">
    <property type="entry name" value="Collagenase (Catalytic Domain)"/>
    <property type="match status" value="1"/>
</dbReference>
<feature type="disulfide bond" evidence="7">
    <location>
        <begin position="665"/>
        <end position="674"/>
    </location>
</feature>
<dbReference type="Pfam" id="PF01421">
    <property type="entry name" value="Reprolysin"/>
    <property type="match status" value="1"/>
</dbReference>
<protein>
    <submittedName>
        <fullName evidence="15">Disintegrin and metalloproteinase domain-containing protein 21-like</fullName>
    </submittedName>
</protein>
<dbReference type="Pfam" id="PF00200">
    <property type="entry name" value="Disintegrin"/>
    <property type="match status" value="1"/>
</dbReference>
<dbReference type="PANTHER" id="PTHR11905:SF140">
    <property type="entry name" value="A DISINTEGRIN AND METALLOPEPTIDASE DOMAIN 6-RELATED"/>
    <property type="match status" value="1"/>
</dbReference>
<keyword evidence="3 9" id="KW-1133">Transmembrane helix</keyword>
<dbReference type="PROSITE" id="PS50214">
    <property type="entry name" value="DISINTEGRIN_2"/>
    <property type="match status" value="1"/>
</dbReference>
<dbReference type="Pfam" id="PF01562">
    <property type="entry name" value="Pep_M12B_propep"/>
    <property type="match status" value="1"/>
</dbReference>
<reference evidence="15" key="1">
    <citation type="submission" date="2025-08" db="UniProtKB">
        <authorList>
            <consortium name="RefSeq"/>
        </authorList>
    </citation>
    <scope>IDENTIFICATION</scope>
</reference>
<dbReference type="InterPro" id="IPR006586">
    <property type="entry name" value="ADAM_Cys-rich"/>
</dbReference>
<dbReference type="RefSeq" id="XP_005343699.1">
    <property type="nucleotide sequence ID" value="XM_005343642.2"/>
</dbReference>
<keyword evidence="4 9" id="KW-0472">Membrane</keyword>
<dbReference type="Pfam" id="PF08516">
    <property type="entry name" value="ADAM_CR"/>
    <property type="match status" value="1"/>
</dbReference>
<feature type="domain" description="EGF-like" evidence="11">
    <location>
        <begin position="642"/>
        <end position="675"/>
    </location>
</feature>
<feature type="chain" id="PRO_5047315677" evidence="10">
    <location>
        <begin position="37"/>
        <end position="756"/>
    </location>
</feature>
<dbReference type="Gene3D" id="4.10.70.10">
    <property type="entry name" value="Disintegrin domain"/>
    <property type="match status" value="1"/>
</dbReference>
<feature type="domain" description="Disintegrin" evidence="12">
    <location>
        <begin position="416"/>
        <end position="502"/>
    </location>
</feature>
<dbReference type="SUPFAM" id="SSF55486">
    <property type="entry name" value="Metalloproteases ('zincins'), catalytic domain"/>
    <property type="match status" value="1"/>
</dbReference>
<feature type="disulfide bond" evidence="6">
    <location>
        <begin position="474"/>
        <end position="494"/>
    </location>
</feature>
<accession>A0ABM0KCK5</accession>
<dbReference type="InterPro" id="IPR024079">
    <property type="entry name" value="MetalloPept_cat_dom_sf"/>
</dbReference>
<feature type="transmembrane region" description="Helical" evidence="9">
    <location>
        <begin position="703"/>
        <end position="725"/>
    </location>
</feature>
<evidence type="ECO:0000259" key="13">
    <source>
        <dbReference type="PROSITE" id="PS50215"/>
    </source>
</evidence>
<dbReference type="SMART" id="SM00608">
    <property type="entry name" value="ACR"/>
    <property type="match status" value="1"/>
</dbReference>
<evidence type="ECO:0000256" key="1">
    <source>
        <dbReference type="ARBA" id="ARBA00004167"/>
    </source>
</evidence>
<dbReference type="Proteomes" id="UP000694915">
    <property type="component" value="Chromosome 1"/>
</dbReference>
<dbReference type="InterPro" id="IPR000742">
    <property type="entry name" value="EGF"/>
</dbReference>
<dbReference type="InterPro" id="IPR036436">
    <property type="entry name" value="Disintegrin_dom_sf"/>
</dbReference>
<feature type="signal peptide" evidence="10">
    <location>
        <begin position="1"/>
        <end position="36"/>
    </location>
</feature>
<feature type="compositionally biased region" description="Polar residues" evidence="8">
    <location>
        <begin position="187"/>
        <end position="200"/>
    </location>
</feature>
<dbReference type="InterPro" id="IPR001590">
    <property type="entry name" value="Peptidase_M12B"/>
</dbReference>
<evidence type="ECO:0000256" key="2">
    <source>
        <dbReference type="ARBA" id="ARBA00022692"/>
    </source>
</evidence>
<evidence type="ECO:0000256" key="7">
    <source>
        <dbReference type="PROSITE-ProRule" id="PRU00076"/>
    </source>
</evidence>
<evidence type="ECO:0000259" key="12">
    <source>
        <dbReference type="PROSITE" id="PS50214"/>
    </source>
</evidence>
<comment type="caution">
    <text evidence="7">Lacks conserved residue(s) required for the propagation of feature annotation.</text>
</comment>
<dbReference type="InterPro" id="IPR001762">
    <property type="entry name" value="Disintegrin_dom"/>
</dbReference>
<feature type="domain" description="Peptidase M12B" evidence="13">
    <location>
        <begin position="233"/>
        <end position="394"/>
    </location>
</feature>
<evidence type="ECO:0000256" key="5">
    <source>
        <dbReference type="ARBA" id="ARBA00023157"/>
    </source>
</evidence>
<sequence>MLSLSWGMRLVERPVIPRAPLLLVALWVLLLAPSQCFQGPPTWRYISSEVVIPRKQIYHGKGFQAPGRLSYSLRFRGQRHIIHLRRKTLIWPRHLLLTTQDDQGALQMDYPFFPVDCYYIGYLEGIPQSTVTLDTCYGGLDGVMMLDDLAYEIKPLNDSHRFEHLISQVVTDSAAVGSMKQWKHLDQSTGPSLSRPNSNVAPRMSSRDYASHPAAIKGHFQATHSVHVIAVTVERTSRYLFSLISLMDTFMSNINLRYYVMLLSVYNHRDPFPHDFRMPGGPIHNYYLSNFYQRFRSDASSLINNWGPMDDKAIPIARGVCSTNGLTLIGKNERSYIYMSMVVTNRVARNIGVSLDDETYCFCQRRATCIMFKVPQLTDAFSNCSIAELNEILNTPGEMKCLFSDFTTYYNGTYTYRVCGNSKLDLGEECDCGSNKACYANLCCQNNCKFAKGSICEKEPCCVNCTYSPSGTLCRSIQNICDLPEYCNGSILTCPTDFYLQDGTPCSEEGYCYKGNCTDRNIHCKEVFGVSARAGNKRCYDINKGSYRFGHCQRTKESLIFTACADKDKMCGRLQCTNVTFLPHLQEHVSFHQSVISGFSCFGLDEHRATESTDVGRVRYGTPCSQTNFCDRGSCNGSLAELNYDCTPEKCNFRGVCNNRRNCHCHVGWDPPNCIGDGPGGSVDSGPLPLKMRTIRQSQEPVVYLRIVFGLIYVFVGSLLFGVAFRVAITRVIKYEDLQAALFRGHGYTPGPSMPR</sequence>
<feature type="region of interest" description="Disordered" evidence="8">
    <location>
        <begin position="185"/>
        <end position="204"/>
    </location>
</feature>
<evidence type="ECO:0000256" key="9">
    <source>
        <dbReference type="SAM" id="Phobius"/>
    </source>
</evidence>
<dbReference type="PROSITE" id="PS01186">
    <property type="entry name" value="EGF_2"/>
    <property type="match status" value="1"/>
</dbReference>
<keyword evidence="2 9" id="KW-0812">Transmembrane</keyword>
<evidence type="ECO:0000313" key="14">
    <source>
        <dbReference type="Proteomes" id="UP000694915"/>
    </source>
</evidence>
<dbReference type="PANTHER" id="PTHR11905">
    <property type="entry name" value="ADAM A DISINTEGRIN AND METALLOPROTEASE DOMAIN"/>
    <property type="match status" value="1"/>
</dbReference>
<comment type="subcellular location">
    <subcellularLocation>
        <location evidence="1">Membrane</location>
        <topology evidence="1">Single-pass membrane protein</topology>
    </subcellularLocation>
</comment>
<dbReference type="InterPro" id="IPR002870">
    <property type="entry name" value="Peptidase_M12B_N"/>
</dbReference>
<keyword evidence="10" id="KW-0732">Signal</keyword>
<evidence type="ECO:0000256" key="3">
    <source>
        <dbReference type="ARBA" id="ARBA00022989"/>
    </source>
</evidence>
<evidence type="ECO:0000256" key="10">
    <source>
        <dbReference type="SAM" id="SignalP"/>
    </source>
</evidence>